<feature type="non-terminal residue" evidence="2">
    <location>
        <position position="1"/>
    </location>
</feature>
<evidence type="ECO:0000313" key="2">
    <source>
        <dbReference type="EMBL" id="EQD46171.1"/>
    </source>
</evidence>
<feature type="non-terminal residue" evidence="2">
    <location>
        <position position="260"/>
    </location>
</feature>
<comment type="caution">
    <text evidence="2">The sequence shown here is derived from an EMBL/GenBank/DDBJ whole genome shotgun (WGS) entry which is preliminary data.</text>
</comment>
<dbReference type="GO" id="GO:0006310">
    <property type="term" value="P:DNA recombination"/>
    <property type="evidence" value="ECO:0007669"/>
    <property type="project" value="UniProtKB-KW"/>
</dbReference>
<dbReference type="EMBL" id="AUZY01008355">
    <property type="protein sequence ID" value="EQD46171.1"/>
    <property type="molecule type" value="Genomic_DNA"/>
</dbReference>
<name>T0ZDH0_9ZZZZ</name>
<sequence>VYLRRLGAVSDRMGIPILDMPKMKEKELHTMLLDFIAREQKEGKAGSAIHSTIKAVKSWLLHNGIKVSLPVKVRGAWDAPTLKEERTPTQEELRQILLAANSRDRVSCVLMAHGGVRPGVIGNYLGDDGLRLKDLPELQIKKNAVEFSRTPAMVVVRSELSKTAQKYFSFLSEEGCGYVKSYLEERLRDGEKLGPDSDLVRPQKMHKAFLTSINVGDGIRESIRGAGFDWRPYVLRAYFDTQLLLAESQGKVAHDFRVFW</sequence>
<reference evidence="2" key="1">
    <citation type="submission" date="2013-08" db="EMBL/GenBank/DDBJ databases">
        <authorList>
            <person name="Mendez C."/>
            <person name="Richter M."/>
            <person name="Ferrer M."/>
            <person name="Sanchez J."/>
        </authorList>
    </citation>
    <scope>NUCLEOTIDE SEQUENCE</scope>
</reference>
<dbReference type="GO" id="GO:0015074">
    <property type="term" value="P:DNA integration"/>
    <property type="evidence" value="ECO:0007669"/>
    <property type="project" value="InterPro"/>
</dbReference>
<accession>T0ZDH0</accession>
<protein>
    <submittedName>
        <fullName evidence="2">Integrase/recombinase</fullName>
    </submittedName>
</protein>
<dbReference type="GO" id="GO:0003677">
    <property type="term" value="F:DNA binding"/>
    <property type="evidence" value="ECO:0007669"/>
    <property type="project" value="InterPro"/>
</dbReference>
<dbReference type="SUPFAM" id="SSF56349">
    <property type="entry name" value="DNA breaking-rejoining enzymes"/>
    <property type="match status" value="1"/>
</dbReference>
<keyword evidence="1" id="KW-0233">DNA recombination</keyword>
<dbReference type="InterPro" id="IPR011010">
    <property type="entry name" value="DNA_brk_join_enz"/>
</dbReference>
<evidence type="ECO:0000256" key="1">
    <source>
        <dbReference type="ARBA" id="ARBA00023172"/>
    </source>
</evidence>
<dbReference type="Gene3D" id="1.10.443.10">
    <property type="entry name" value="Intergrase catalytic core"/>
    <property type="match status" value="1"/>
</dbReference>
<dbReference type="InterPro" id="IPR013762">
    <property type="entry name" value="Integrase-like_cat_sf"/>
</dbReference>
<gene>
    <name evidence="2" type="ORF">B1B_12724</name>
</gene>
<proteinExistence type="predicted"/>
<dbReference type="AlphaFoldDB" id="T0ZDH0"/>
<reference evidence="2" key="2">
    <citation type="journal article" date="2014" name="ISME J.">
        <title>Microbial stratification in low pH oxic and suboxic macroscopic growths along an acid mine drainage.</title>
        <authorList>
            <person name="Mendez-Garcia C."/>
            <person name="Mesa V."/>
            <person name="Sprenger R.R."/>
            <person name="Richter M."/>
            <person name="Diez M.S."/>
            <person name="Solano J."/>
            <person name="Bargiela R."/>
            <person name="Golyshina O.V."/>
            <person name="Manteca A."/>
            <person name="Ramos J.L."/>
            <person name="Gallego J.R."/>
            <person name="Llorente I."/>
            <person name="Martins Dos Santos V.A."/>
            <person name="Jensen O.N."/>
            <person name="Pelaez A.I."/>
            <person name="Sanchez J."/>
            <person name="Ferrer M."/>
        </authorList>
    </citation>
    <scope>NUCLEOTIDE SEQUENCE</scope>
</reference>
<organism evidence="2">
    <name type="scientific">mine drainage metagenome</name>
    <dbReference type="NCBI Taxonomy" id="410659"/>
    <lineage>
        <taxon>unclassified sequences</taxon>
        <taxon>metagenomes</taxon>
        <taxon>ecological metagenomes</taxon>
    </lineage>
</organism>